<dbReference type="OrthoDB" id="5735516at2"/>
<accession>A0A327YWL5</accession>
<feature type="transmembrane region" description="Helical" evidence="1">
    <location>
        <begin position="5"/>
        <end position="23"/>
    </location>
</feature>
<evidence type="ECO:0000313" key="2">
    <source>
        <dbReference type="EMBL" id="RAK24267.1"/>
    </source>
</evidence>
<keyword evidence="1" id="KW-0812">Transmembrane</keyword>
<dbReference type="Proteomes" id="UP000249620">
    <property type="component" value="Unassembled WGS sequence"/>
</dbReference>
<name>A0A327YWL5_9FLAO</name>
<sequence>MKKNLFRFVLPIFMIVMMSSFAWHKFYVSVTQIDFVPNKKRVEITSRIFIDDLEKALEKRFKKKFYLTSSREIENADALIQEYLKEKIKISINKKSQNIEYLAREVEGDVLIFYTKIAVSKKINTFEIFNSLLTDIYKEQQNIVHVNVNSNKNSFLFTNSDTNQKIDY</sequence>
<gene>
    <name evidence="2" type="ORF">B0I03_102120</name>
</gene>
<dbReference type="InterPro" id="IPR046525">
    <property type="entry name" value="DUF6702"/>
</dbReference>
<reference evidence="2 3" key="1">
    <citation type="submission" date="2018-06" db="EMBL/GenBank/DDBJ databases">
        <title>Genomic Encyclopedia of Type Strains, Phase III (KMG-III): the genomes of soil and plant-associated and newly described type strains.</title>
        <authorList>
            <person name="Whitman W."/>
        </authorList>
    </citation>
    <scope>NUCLEOTIDE SEQUENCE [LARGE SCALE GENOMIC DNA]</scope>
    <source>
        <strain evidence="2 3">CGMCC 1.12398</strain>
    </source>
</reference>
<protein>
    <recommendedName>
        <fullName evidence="4">Peptidase E</fullName>
    </recommendedName>
</protein>
<keyword evidence="3" id="KW-1185">Reference proteome</keyword>
<evidence type="ECO:0000256" key="1">
    <source>
        <dbReference type="SAM" id="Phobius"/>
    </source>
</evidence>
<dbReference type="RefSeq" id="WP_146603251.1">
    <property type="nucleotide sequence ID" value="NZ_QLMI01000002.1"/>
</dbReference>
<evidence type="ECO:0000313" key="3">
    <source>
        <dbReference type="Proteomes" id="UP000249620"/>
    </source>
</evidence>
<proteinExistence type="predicted"/>
<dbReference type="EMBL" id="QLMI01000002">
    <property type="protein sequence ID" value="RAK24267.1"/>
    <property type="molecule type" value="Genomic_DNA"/>
</dbReference>
<dbReference type="AlphaFoldDB" id="A0A327YWL5"/>
<evidence type="ECO:0008006" key="4">
    <source>
        <dbReference type="Google" id="ProtNLM"/>
    </source>
</evidence>
<dbReference type="Pfam" id="PF20420">
    <property type="entry name" value="DUF6702"/>
    <property type="match status" value="1"/>
</dbReference>
<keyword evidence="1" id="KW-1133">Transmembrane helix</keyword>
<comment type="caution">
    <text evidence="2">The sequence shown here is derived from an EMBL/GenBank/DDBJ whole genome shotgun (WGS) entry which is preliminary data.</text>
</comment>
<keyword evidence="1" id="KW-0472">Membrane</keyword>
<organism evidence="2 3">
    <name type="scientific">Flavobacterium aquaticum</name>
    <dbReference type="NCBI Taxonomy" id="1236486"/>
    <lineage>
        <taxon>Bacteria</taxon>
        <taxon>Pseudomonadati</taxon>
        <taxon>Bacteroidota</taxon>
        <taxon>Flavobacteriia</taxon>
        <taxon>Flavobacteriales</taxon>
        <taxon>Flavobacteriaceae</taxon>
        <taxon>Flavobacterium</taxon>
    </lineage>
</organism>